<evidence type="ECO:0000259" key="2">
    <source>
        <dbReference type="Pfam" id="PF08508"/>
    </source>
</evidence>
<feature type="region of interest" description="Disordered" evidence="1">
    <location>
        <begin position="1"/>
        <end position="62"/>
    </location>
</feature>
<dbReference type="Proteomes" id="UP001375240">
    <property type="component" value="Unassembled WGS sequence"/>
</dbReference>
<organism evidence="3 4">
    <name type="scientific">Orbilia brochopaga</name>
    <dbReference type="NCBI Taxonomy" id="3140254"/>
    <lineage>
        <taxon>Eukaryota</taxon>
        <taxon>Fungi</taxon>
        <taxon>Dikarya</taxon>
        <taxon>Ascomycota</taxon>
        <taxon>Pezizomycotina</taxon>
        <taxon>Orbiliomycetes</taxon>
        <taxon>Orbiliales</taxon>
        <taxon>Orbiliaceae</taxon>
        <taxon>Orbilia</taxon>
    </lineage>
</organism>
<dbReference type="GO" id="GO:0032933">
    <property type="term" value="P:SREBP signaling pathway"/>
    <property type="evidence" value="ECO:0007669"/>
    <property type="project" value="InterPro"/>
</dbReference>
<evidence type="ECO:0000256" key="1">
    <source>
        <dbReference type="SAM" id="MobiDB-lite"/>
    </source>
</evidence>
<dbReference type="GO" id="GO:0044695">
    <property type="term" value="C:Dsc E3 ubiquitin ligase complex"/>
    <property type="evidence" value="ECO:0007669"/>
    <property type="project" value="InterPro"/>
</dbReference>
<gene>
    <name evidence="3" type="ORF">TWF696_002044</name>
</gene>
<dbReference type="AlphaFoldDB" id="A0AAV9U9K9"/>
<dbReference type="PANTHER" id="PTHR39405">
    <property type="entry name" value="DSC E3 UBIQUITIN LIGASE COMPLEX SUBUNIT 4"/>
    <property type="match status" value="1"/>
</dbReference>
<dbReference type="PANTHER" id="PTHR39405:SF1">
    <property type="entry name" value="DSC E3 UBIQUITIN LIGASE COMPLEX SUBUNIT 4"/>
    <property type="match status" value="1"/>
</dbReference>
<dbReference type="EMBL" id="JAVHNQ010000011">
    <property type="protein sequence ID" value="KAK6336494.1"/>
    <property type="molecule type" value="Genomic_DNA"/>
</dbReference>
<comment type="caution">
    <text evidence="3">The sequence shown here is derived from an EMBL/GenBank/DDBJ whole genome shotgun (WGS) entry which is preliminary data.</text>
</comment>
<feature type="region of interest" description="Disordered" evidence="1">
    <location>
        <begin position="205"/>
        <end position="224"/>
    </location>
</feature>
<sequence>MNDASPAAGLGDPSSSSPSPSFLRPPPASGRSIMSSAVSPDDDTSNGNDNGRSALHPSTRARDKRTVKKAQWLDHLLRNLDIVTYCHFSYLYFLDVSFVRFLLRAIVQINLFAQRPPNFPTPQRSQKRSAVVSIFGSTLICFLFHVFSEAPSASEATGGYLHGGMIIDFVGQEGPISKFRLVFLDILILLLQLTMLAVKVSKQDLLDSSPPTRGTPAQDLDSEERGVNAALDPDTHDYDDHEDADTSPGGPRPRRSSPDANIPCGETIIAELRILDTVRSQWQSSNSNSQIAQSASAAMAANLANARLRMLLRRQ</sequence>
<dbReference type="Pfam" id="PF08508">
    <property type="entry name" value="DUF1746"/>
    <property type="match status" value="1"/>
</dbReference>
<keyword evidence="4" id="KW-1185">Reference proteome</keyword>
<dbReference type="InterPro" id="IPR038967">
    <property type="entry name" value="Dsc4-like"/>
</dbReference>
<evidence type="ECO:0000313" key="4">
    <source>
        <dbReference type="Proteomes" id="UP001375240"/>
    </source>
</evidence>
<name>A0AAV9U9K9_9PEZI</name>
<feature type="domain" description="DUF1746" evidence="2">
    <location>
        <begin position="79"/>
        <end position="195"/>
    </location>
</feature>
<feature type="compositionally biased region" description="Low complexity" evidence="1">
    <location>
        <begin position="1"/>
        <end position="22"/>
    </location>
</feature>
<dbReference type="InterPro" id="IPR013715">
    <property type="entry name" value="DUF1746"/>
</dbReference>
<evidence type="ECO:0000313" key="3">
    <source>
        <dbReference type="EMBL" id="KAK6336494.1"/>
    </source>
</evidence>
<protein>
    <recommendedName>
        <fullName evidence="2">DUF1746 domain-containing protein</fullName>
    </recommendedName>
</protein>
<dbReference type="GO" id="GO:0005783">
    <property type="term" value="C:endoplasmic reticulum"/>
    <property type="evidence" value="ECO:0007669"/>
    <property type="project" value="TreeGrafter"/>
</dbReference>
<accession>A0AAV9U9K9</accession>
<proteinExistence type="predicted"/>
<feature type="region of interest" description="Disordered" evidence="1">
    <location>
        <begin position="229"/>
        <end position="262"/>
    </location>
</feature>
<reference evidence="3 4" key="1">
    <citation type="submission" date="2019-10" db="EMBL/GenBank/DDBJ databases">
        <authorList>
            <person name="Palmer J.M."/>
        </authorList>
    </citation>
    <scope>NUCLEOTIDE SEQUENCE [LARGE SCALE GENOMIC DNA]</scope>
    <source>
        <strain evidence="3 4">TWF696</strain>
    </source>
</reference>